<dbReference type="Gene3D" id="2.10.10.20">
    <property type="entry name" value="Carbohydrate-binding module superfamily 5/12"/>
    <property type="match status" value="1"/>
</dbReference>
<sequence>MKLTQLSASLAAVLFSSVLAAQPSDDKVIFLTFDDGPINATSALVDALTEADIKATFFINAFHMYGEGDENEDMAAAAMRKVFDAGHVVANHSYDHMLHNCTDGVRSGAEYCNEVGLWPVKSYQNVESDYEFFALNTEKLLALIPDAELYPNFKMRTMARLPYTNGWRVTSVMKGDGLCATSDTVPPWDPAFNCTPATSTNSSQVAIQITDKLAANDYKVYGWDFDWGPENWGVAFPAETMADGVAMVANMESVINQCNATVMNPLNSRTPNLDCSDGIAHNKVVILTHDFLFEDGPRGQGATINLPKLKAFAEQARAAGYRFDTMDNYAPAWQATTVYELGEFVSYQDKIYSVLQAHTSQANWQPTATPALWTLEK</sequence>
<name>A0ABV7CLX7_9GAMM</name>
<evidence type="ECO:0000256" key="2">
    <source>
        <dbReference type="SAM" id="SignalP"/>
    </source>
</evidence>
<proteinExistence type="predicted"/>
<evidence type="ECO:0000313" key="4">
    <source>
        <dbReference type="EMBL" id="MFC3033674.1"/>
    </source>
</evidence>
<protein>
    <submittedName>
        <fullName evidence="4">Polysaccharide deacetylase family protein</fullName>
    </submittedName>
</protein>
<dbReference type="PANTHER" id="PTHR10587:SF125">
    <property type="entry name" value="POLYSACCHARIDE DEACETYLASE YHEN-RELATED"/>
    <property type="match status" value="1"/>
</dbReference>
<dbReference type="SUPFAM" id="SSF88713">
    <property type="entry name" value="Glycoside hydrolase/deacetylase"/>
    <property type="match status" value="1"/>
</dbReference>
<evidence type="ECO:0000313" key="5">
    <source>
        <dbReference type="Proteomes" id="UP001595453"/>
    </source>
</evidence>
<dbReference type="InterPro" id="IPR003610">
    <property type="entry name" value="CBM5/12"/>
</dbReference>
<dbReference type="Gene3D" id="3.20.20.370">
    <property type="entry name" value="Glycoside hydrolase/deacetylase"/>
    <property type="match status" value="1"/>
</dbReference>
<dbReference type="Proteomes" id="UP001595453">
    <property type="component" value="Unassembled WGS sequence"/>
</dbReference>
<comment type="caution">
    <text evidence="4">The sequence shown here is derived from an EMBL/GenBank/DDBJ whole genome shotgun (WGS) entry which is preliminary data.</text>
</comment>
<dbReference type="InterPro" id="IPR036573">
    <property type="entry name" value="CBM_sf_5/12"/>
</dbReference>
<dbReference type="InterPro" id="IPR011330">
    <property type="entry name" value="Glyco_hydro/deAcase_b/a-brl"/>
</dbReference>
<dbReference type="PROSITE" id="PS51677">
    <property type="entry name" value="NODB"/>
    <property type="match status" value="1"/>
</dbReference>
<dbReference type="SUPFAM" id="SSF51055">
    <property type="entry name" value="Carbohydrate binding domain"/>
    <property type="match status" value="1"/>
</dbReference>
<keyword evidence="1" id="KW-0378">Hydrolase</keyword>
<feature type="chain" id="PRO_5045533978" evidence="2">
    <location>
        <begin position="21"/>
        <end position="377"/>
    </location>
</feature>
<dbReference type="PANTHER" id="PTHR10587">
    <property type="entry name" value="GLYCOSYL TRANSFERASE-RELATED"/>
    <property type="match status" value="1"/>
</dbReference>
<keyword evidence="2" id="KW-0732">Signal</keyword>
<gene>
    <name evidence="4" type="ORF">ACFOEE_14205</name>
</gene>
<feature type="domain" description="NodB homology" evidence="3">
    <location>
        <begin position="27"/>
        <end position="324"/>
    </location>
</feature>
<dbReference type="SMART" id="SM00495">
    <property type="entry name" value="ChtBD3"/>
    <property type="match status" value="1"/>
</dbReference>
<reference evidence="5" key="1">
    <citation type="journal article" date="2019" name="Int. J. Syst. Evol. Microbiol.">
        <title>The Global Catalogue of Microorganisms (GCM) 10K type strain sequencing project: providing services to taxonomists for standard genome sequencing and annotation.</title>
        <authorList>
            <consortium name="The Broad Institute Genomics Platform"/>
            <consortium name="The Broad Institute Genome Sequencing Center for Infectious Disease"/>
            <person name="Wu L."/>
            <person name="Ma J."/>
        </authorList>
    </citation>
    <scope>NUCLEOTIDE SEQUENCE [LARGE SCALE GENOMIC DNA]</scope>
    <source>
        <strain evidence="5">KCTC 42730</strain>
    </source>
</reference>
<dbReference type="Pfam" id="PF01522">
    <property type="entry name" value="Polysacc_deac_1"/>
    <property type="match status" value="1"/>
</dbReference>
<dbReference type="EMBL" id="JBHRSD010000026">
    <property type="protein sequence ID" value="MFC3033674.1"/>
    <property type="molecule type" value="Genomic_DNA"/>
</dbReference>
<dbReference type="InterPro" id="IPR050248">
    <property type="entry name" value="Polysacc_deacetylase_ArnD"/>
</dbReference>
<dbReference type="RefSeq" id="WP_377125506.1">
    <property type="nucleotide sequence ID" value="NZ_JBHRSD010000026.1"/>
</dbReference>
<dbReference type="CDD" id="cd12214">
    <property type="entry name" value="ChiA1_BD"/>
    <property type="match status" value="1"/>
</dbReference>
<evidence type="ECO:0000256" key="1">
    <source>
        <dbReference type="ARBA" id="ARBA00022801"/>
    </source>
</evidence>
<dbReference type="Pfam" id="PF02839">
    <property type="entry name" value="CBM_5_12"/>
    <property type="match status" value="1"/>
</dbReference>
<accession>A0ABV7CLX7</accession>
<feature type="signal peptide" evidence="2">
    <location>
        <begin position="1"/>
        <end position="20"/>
    </location>
</feature>
<keyword evidence="5" id="KW-1185">Reference proteome</keyword>
<dbReference type="InterPro" id="IPR002509">
    <property type="entry name" value="NODB_dom"/>
</dbReference>
<organism evidence="4 5">
    <name type="scientific">Pseudoalteromonas fenneropenaei</name>
    <dbReference type="NCBI Taxonomy" id="1737459"/>
    <lineage>
        <taxon>Bacteria</taxon>
        <taxon>Pseudomonadati</taxon>
        <taxon>Pseudomonadota</taxon>
        <taxon>Gammaproteobacteria</taxon>
        <taxon>Alteromonadales</taxon>
        <taxon>Pseudoalteromonadaceae</taxon>
        <taxon>Pseudoalteromonas</taxon>
    </lineage>
</organism>
<evidence type="ECO:0000259" key="3">
    <source>
        <dbReference type="PROSITE" id="PS51677"/>
    </source>
</evidence>